<sequence>MTSTSGNNYEMKLFIKSNDYLIWDVVKDGPTIHLKRTDEGRLIPKSKHEMTDEERKKLQFNDKALHMIFCALRPDMYSKMSSCTSAKEVWDKLEITYEGTNDVTETKIRILNYSYESFKIEPEESVTQMFDRFSVIVNGI</sequence>
<evidence type="ECO:0008006" key="3">
    <source>
        <dbReference type="Google" id="ProtNLM"/>
    </source>
</evidence>
<keyword evidence="2" id="KW-1185">Reference proteome</keyword>
<dbReference type="OrthoDB" id="1001260at2759"/>
<name>A0A9W7I6P3_HIBTR</name>
<dbReference type="AlphaFoldDB" id="A0A9W7I6P3"/>
<dbReference type="PANTHER" id="PTHR34676">
    <property type="entry name" value="DUF4219 DOMAIN-CONTAINING PROTEIN-RELATED"/>
    <property type="match status" value="1"/>
</dbReference>
<accession>A0A9W7I6P3</accession>
<reference evidence="1" key="1">
    <citation type="submission" date="2023-05" db="EMBL/GenBank/DDBJ databases">
        <title>Genome and transcriptome analyses reveal genes involved in the formation of fine ridges on petal epidermal cells in Hibiscus trionum.</title>
        <authorList>
            <person name="Koshimizu S."/>
            <person name="Masuda S."/>
            <person name="Ishii T."/>
            <person name="Shirasu K."/>
            <person name="Hoshino A."/>
            <person name="Arita M."/>
        </authorList>
    </citation>
    <scope>NUCLEOTIDE SEQUENCE</scope>
    <source>
        <strain evidence="1">Hamamatsu line</strain>
    </source>
</reference>
<comment type="caution">
    <text evidence="1">The sequence shown here is derived from an EMBL/GenBank/DDBJ whole genome shotgun (WGS) entry which is preliminary data.</text>
</comment>
<gene>
    <name evidence="1" type="ORF">HRI_002707700</name>
</gene>
<organism evidence="1 2">
    <name type="scientific">Hibiscus trionum</name>
    <name type="common">Flower of an hour</name>
    <dbReference type="NCBI Taxonomy" id="183268"/>
    <lineage>
        <taxon>Eukaryota</taxon>
        <taxon>Viridiplantae</taxon>
        <taxon>Streptophyta</taxon>
        <taxon>Embryophyta</taxon>
        <taxon>Tracheophyta</taxon>
        <taxon>Spermatophyta</taxon>
        <taxon>Magnoliopsida</taxon>
        <taxon>eudicotyledons</taxon>
        <taxon>Gunneridae</taxon>
        <taxon>Pentapetalae</taxon>
        <taxon>rosids</taxon>
        <taxon>malvids</taxon>
        <taxon>Malvales</taxon>
        <taxon>Malvaceae</taxon>
        <taxon>Malvoideae</taxon>
        <taxon>Hibiscus</taxon>
    </lineage>
</organism>
<dbReference type="Proteomes" id="UP001165190">
    <property type="component" value="Unassembled WGS sequence"/>
</dbReference>
<evidence type="ECO:0000313" key="1">
    <source>
        <dbReference type="EMBL" id="GMI90384.1"/>
    </source>
</evidence>
<dbReference type="Pfam" id="PF14223">
    <property type="entry name" value="Retrotran_gag_2"/>
    <property type="match status" value="1"/>
</dbReference>
<dbReference type="EMBL" id="BSYR01000024">
    <property type="protein sequence ID" value="GMI90384.1"/>
    <property type="molecule type" value="Genomic_DNA"/>
</dbReference>
<dbReference type="PANTHER" id="PTHR34676:SF8">
    <property type="entry name" value="TRANSMEMBRANE PROTEIN"/>
    <property type="match status" value="1"/>
</dbReference>
<protein>
    <recommendedName>
        <fullName evidence="3">UBN2 domain-containing protein</fullName>
    </recommendedName>
</protein>
<proteinExistence type="predicted"/>
<evidence type="ECO:0000313" key="2">
    <source>
        <dbReference type="Proteomes" id="UP001165190"/>
    </source>
</evidence>